<proteinExistence type="predicted"/>
<accession>A0ABP3AFQ9</accession>
<gene>
    <name evidence="1" type="ORF">I551_3422</name>
</gene>
<evidence type="ECO:0000313" key="1">
    <source>
        <dbReference type="EMBL" id="EUA90107.1"/>
    </source>
</evidence>
<protein>
    <submittedName>
        <fullName evidence="1">Uncharacterized protein</fullName>
    </submittedName>
</protein>
<dbReference type="EMBL" id="JAOL01000110">
    <property type="protein sequence ID" value="EUA90107.1"/>
    <property type="molecule type" value="Genomic_DNA"/>
</dbReference>
<evidence type="ECO:0000313" key="2">
    <source>
        <dbReference type="Proteomes" id="UP000020681"/>
    </source>
</evidence>
<name>A0ABP3AFQ9_MYCUL</name>
<organism evidence="1 2">
    <name type="scientific">Mycobacterium ulcerans str. Harvey</name>
    <dbReference type="NCBI Taxonomy" id="1299332"/>
    <lineage>
        <taxon>Bacteria</taxon>
        <taxon>Bacillati</taxon>
        <taxon>Actinomycetota</taxon>
        <taxon>Actinomycetes</taxon>
        <taxon>Mycobacteriales</taxon>
        <taxon>Mycobacteriaceae</taxon>
        <taxon>Mycobacterium</taxon>
        <taxon>Mycobacterium ulcerans group</taxon>
    </lineage>
</organism>
<keyword evidence="2" id="KW-1185">Reference proteome</keyword>
<dbReference type="Proteomes" id="UP000020681">
    <property type="component" value="Unassembled WGS sequence"/>
</dbReference>
<sequence>MVYTEGRLMMRMKVRPTRSPWLRPVDDAEAKLTPAEQAVLKLLRT</sequence>
<reference evidence="1 2" key="1">
    <citation type="submission" date="2014-01" db="EMBL/GenBank/DDBJ databases">
        <authorList>
            <person name="Dobos K."/>
            <person name="Lenaerts A."/>
            <person name="Ordway D."/>
            <person name="DeGroote M.A."/>
            <person name="Parker T."/>
            <person name="Sizemore C."/>
            <person name="Tallon L.J."/>
            <person name="Sadzewicz L.K."/>
            <person name="Sengamalay N."/>
            <person name="Fraser C.M."/>
            <person name="Hine E."/>
            <person name="Shefchek K.A."/>
            <person name="Das S.P."/>
            <person name="Tettelin H."/>
        </authorList>
    </citation>
    <scope>NUCLEOTIDE SEQUENCE [LARGE SCALE GENOMIC DNA]</scope>
    <source>
        <strain evidence="1 2">Harvey</strain>
    </source>
</reference>
<comment type="caution">
    <text evidence="1">The sequence shown here is derived from an EMBL/GenBank/DDBJ whole genome shotgun (WGS) entry which is preliminary data.</text>
</comment>